<dbReference type="InterPro" id="IPR050639">
    <property type="entry name" value="SSR_resolvase"/>
</dbReference>
<dbReference type="SMART" id="SM00857">
    <property type="entry name" value="Resolvase"/>
    <property type="match status" value="1"/>
</dbReference>
<protein>
    <submittedName>
        <fullName evidence="2">Recombinase family protein</fullName>
    </submittedName>
</protein>
<dbReference type="SUPFAM" id="SSF53041">
    <property type="entry name" value="Resolvase-like"/>
    <property type="match status" value="1"/>
</dbReference>
<evidence type="ECO:0000259" key="1">
    <source>
        <dbReference type="PROSITE" id="PS51736"/>
    </source>
</evidence>
<dbReference type="PANTHER" id="PTHR30461">
    <property type="entry name" value="DNA-INVERTASE FROM LAMBDOID PROPHAGE"/>
    <property type="match status" value="1"/>
</dbReference>
<organism evidence="2 3">
    <name type="scientific">Lysinibacillus telephonicus</name>
    <dbReference type="NCBI Taxonomy" id="1714840"/>
    <lineage>
        <taxon>Bacteria</taxon>
        <taxon>Bacillati</taxon>
        <taxon>Bacillota</taxon>
        <taxon>Bacilli</taxon>
        <taxon>Bacillales</taxon>
        <taxon>Bacillaceae</taxon>
        <taxon>Lysinibacillus</taxon>
    </lineage>
</organism>
<feature type="domain" description="Resolvase/invertase-type recombinase catalytic" evidence="1">
    <location>
        <begin position="2"/>
        <end position="153"/>
    </location>
</feature>
<evidence type="ECO:0000313" key="3">
    <source>
        <dbReference type="Proteomes" id="UP000276349"/>
    </source>
</evidence>
<dbReference type="GO" id="GO:0000150">
    <property type="term" value="F:DNA strand exchange activity"/>
    <property type="evidence" value="ECO:0007669"/>
    <property type="project" value="InterPro"/>
</dbReference>
<dbReference type="EMBL" id="RXNR01000123">
    <property type="protein sequence ID" value="RTQ86341.1"/>
    <property type="molecule type" value="Genomic_DNA"/>
</dbReference>
<keyword evidence="3" id="KW-1185">Reference proteome</keyword>
<proteinExistence type="predicted"/>
<dbReference type="GO" id="GO:0003677">
    <property type="term" value="F:DNA binding"/>
    <property type="evidence" value="ECO:0007669"/>
    <property type="project" value="InterPro"/>
</dbReference>
<dbReference type="Gene3D" id="3.40.50.1390">
    <property type="entry name" value="Resolvase, N-terminal catalytic domain"/>
    <property type="match status" value="1"/>
</dbReference>
<reference evidence="2 3" key="1">
    <citation type="submission" date="2018-12" db="EMBL/GenBank/DDBJ databases">
        <authorList>
            <person name="Yu L."/>
        </authorList>
    </citation>
    <scope>NUCLEOTIDE SEQUENCE [LARGE SCALE GENOMIC DNA]</scope>
    <source>
        <strain evidence="2 3">S5H2222</strain>
    </source>
</reference>
<dbReference type="Pfam" id="PF00239">
    <property type="entry name" value="Resolvase"/>
    <property type="match status" value="1"/>
</dbReference>
<dbReference type="PROSITE" id="PS51736">
    <property type="entry name" value="RECOMBINASES_3"/>
    <property type="match status" value="1"/>
</dbReference>
<comment type="caution">
    <text evidence="2">The sequence shown here is derived from an EMBL/GenBank/DDBJ whole genome shotgun (WGS) entry which is preliminary data.</text>
</comment>
<dbReference type="AlphaFoldDB" id="A0A3S0ITR5"/>
<dbReference type="CDD" id="cd00338">
    <property type="entry name" value="Ser_Recombinase"/>
    <property type="match status" value="1"/>
</dbReference>
<dbReference type="PANTHER" id="PTHR30461:SF23">
    <property type="entry name" value="DNA RECOMBINASE-RELATED"/>
    <property type="match status" value="1"/>
</dbReference>
<sequence>MQTVAYYRNSISKEKQKLSIIMQRDHVHQLAQNKRLLIDEEYSDDETSARKTETNERKQMTKLLREIEKKNVKTLLVYSRCRIARNVQQYMEIYRTFKKYEIEVIFAAEYEFPMIYTSEGEFIERIMAAFNQHEAENLVKKLRDAKLTIARKGYMRFHPLISGMRQI</sequence>
<dbReference type="Proteomes" id="UP000276349">
    <property type="component" value="Unassembled WGS sequence"/>
</dbReference>
<dbReference type="OrthoDB" id="2757355at2"/>
<dbReference type="InterPro" id="IPR036162">
    <property type="entry name" value="Resolvase-like_N_sf"/>
</dbReference>
<dbReference type="InterPro" id="IPR006119">
    <property type="entry name" value="Resolv_N"/>
</dbReference>
<gene>
    <name evidence="2" type="ORF">EKG35_20205</name>
</gene>
<evidence type="ECO:0000313" key="2">
    <source>
        <dbReference type="EMBL" id="RTQ86341.1"/>
    </source>
</evidence>
<accession>A0A3S0ITR5</accession>
<name>A0A3S0ITR5_9BACI</name>
<dbReference type="RefSeq" id="WP_126296357.1">
    <property type="nucleotide sequence ID" value="NZ_RXNR01000123.1"/>
</dbReference>